<evidence type="ECO:0000256" key="4">
    <source>
        <dbReference type="ARBA" id="ARBA00022980"/>
    </source>
</evidence>
<dbReference type="GeneID" id="55641417"/>
<dbReference type="SMART" id="SM00363">
    <property type="entry name" value="S4"/>
    <property type="match status" value="1"/>
</dbReference>
<keyword evidence="2" id="KW-0699">rRNA-binding</keyword>
<dbReference type="InterPro" id="IPR013843">
    <property type="entry name" value="Ribosomal_eS4_N"/>
</dbReference>
<evidence type="ECO:0000313" key="10">
    <source>
        <dbReference type="Proteomes" id="UP000509301"/>
    </source>
</evidence>
<protein>
    <recommendedName>
        <fullName evidence="6 7">Small ribosomal subunit protein eS4</fullName>
    </recommendedName>
</protein>
<reference evidence="9 10" key="1">
    <citation type="submission" date="2020-02" db="EMBL/GenBank/DDBJ databases">
        <title>Comparative genome analysis reveals the metabolism and evolution of the thermophilic archaeal genus Metallosphaera.</title>
        <authorList>
            <person name="Jiang C."/>
        </authorList>
    </citation>
    <scope>NUCLEOTIDE SEQUENCE [LARGE SCALE GENOMIC DNA]</scope>
    <source>
        <strain evidence="9 10">Ric-A</strain>
    </source>
</reference>
<dbReference type="NCBIfam" id="NF003312">
    <property type="entry name" value="PRK04313.1"/>
    <property type="match status" value="1"/>
</dbReference>
<dbReference type="SUPFAM" id="SSF55174">
    <property type="entry name" value="Alpha-L RNA-binding motif"/>
    <property type="match status" value="1"/>
</dbReference>
<dbReference type="FunFam" id="3.10.290.10:FF:000002">
    <property type="entry name" value="40S ribosomal protein S4"/>
    <property type="match status" value="1"/>
</dbReference>
<dbReference type="AlphaFoldDB" id="A0A6N0NVQ3"/>
<dbReference type="InterPro" id="IPR041982">
    <property type="entry name" value="Ribosomal_eS4_KOW"/>
</dbReference>
<dbReference type="Pfam" id="PF08071">
    <property type="entry name" value="RS4NT"/>
    <property type="match status" value="1"/>
</dbReference>
<name>A0A6N0NVQ3_9CREN</name>
<gene>
    <name evidence="7" type="primary">rps4e</name>
    <name evidence="9" type="ORF">GWK48_05665</name>
</gene>
<dbReference type="PIRSF" id="PIRSF002116">
    <property type="entry name" value="Ribosomal_S4"/>
    <property type="match status" value="1"/>
</dbReference>
<dbReference type="Proteomes" id="UP000509301">
    <property type="component" value="Chromosome"/>
</dbReference>
<accession>A0A6N0NVQ3</accession>
<dbReference type="EMBL" id="CP049074">
    <property type="protein sequence ID" value="QKQ99932.1"/>
    <property type="molecule type" value="Genomic_DNA"/>
</dbReference>
<proteinExistence type="inferred from homology"/>
<dbReference type="Gene3D" id="2.40.50.740">
    <property type="match status" value="1"/>
</dbReference>
<dbReference type="CDD" id="cd06087">
    <property type="entry name" value="KOW_RPS4"/>
    <property type="match status" value="1"/>
</dbReference>
<dbReference type="InterPro" id="IPR036986">
    <property type="entry name" value="S4_RNA-bd_sf"/>
</dbReference>
<evidence type="ECO:0000256" key="7">
    <source>
        <dbReference type="HAMAP-Rule" id="MF_00485"/>
    </source>
</evidence>
<dbReference type="InterPro" id="IPR038237">
    <property type="entry name" value="Ribosomal_eS4_central_sf"/>
</dbReference>
<dbReference type="InterPro" id="IPR002942">
    <property type="entry name" value="S4_RNA-bd"/>
</dbReference>
<evidence type="ECO:0000259" key="8">
    <source>
        <dbReference type="SMART" id="SM00363"/>
    </source>
</evidence>
<dbReference type="GO" id="GO:0022627">
    <property type="term" value="C:cytosolic small ribosomal subunit"/>
    <property type="evidence" value="ECO:0007669"/>
    <property type="project" value="TreeGrafter"/>
</dbReference>
<dbReference type="Pfam" id="PF00900">
    <property type="entry name" value="Ribosomal_S4e"/>
    <property type="match status" value="1"/>
</dbReference>
<dbReference type="HAMAP" id="MF_00485">
    <property type="entry name" value="Ribosomal_eS4"/>
    <property type="match status" value="1"/>
</dbReference>
<dbReference type="Pfam" id="PF01479">
    <property type="entry name" value="S4"/>
    <property type="match status" value="1"/>
</dbReference>
<keyword evidence="10" id="KW-1185">Reference proteome</keyword>
<dbReference type="GO" id="GO:0006412">
    <property type="term" value="P:translation"/>
    <property type="evidence" value="ECO:0007669"/>
    <property type="project" value="UniProtKB-UniRule"/>
</dbReference>
<evidence type="ECO:0000256" key="5">
    <source>
        <dbReference type="ARBA" id="ARBA00023274"/>
    </source>
</evidence>
<evidence type="ECO:0000313" key="9">
    <source>
        <dbReference type="EMBL" id="QKQ99932.1"/>
    </source>
</evidence>
<organism evidence="9 10">
    <name type="scientific">Metallosphaera tengchongensis</name>
    <dbReference type="NCBI Taxonomy" id="1532350"/>
    <lineage>
        <taxon>Archaea</taxon>
        <taxon>Thermoproteota</taxon>
        <taxon>Thermoprotei</taxon>
        <taxon>Sulfolobales</taxon>
        <taxon>Sulfolobaceae</taxon>
        <taxon>Metallosphaera</taxon>
    </lineage>
</organism>
<sequence>MVHITRLEAPWFLKASKKDYKWTVRASPGPHPISRSIPLGLLLRDYLRVASTLKESKKIISDGSVLVDGRIRRDYKFPVGLMDVISIPKANLYFRVIPDKARLLKPIKISEDESGFKLVRLMNKTLTKNGRFQLNLEDGRNILLSDSSSDLIKIPTLTTLKLSIPKQEILGTFPIKEESYVMAIGGKNAGIIGQLKKLQSASYKTRRYSIVIIKSADGSEYETNLENLMVIGQEKPEIKVE</sequence>
<dbReference type="OrthoDB" id="372073at2157"/>
<dbReference type="Gene3D" id="2.30.30.30">
    <property type="match status" value="1"/>
</dbReference>
<feature type="domain" description="RNA-binding S4" evidence="8">
    <location>
        <begin position="37"/>
        <end position="101"/>
    </location>
</feature>
<dbReference type="RefSeq" id="WP_174630394.1">
    <property type="nucleotide sequence ID" value="NZ_CP049074.1"/>
</dbReference>
<keyword evidence="3 7" id="KW-0694">RNA-binding</keyword>
<dbReference type="GO" id="GO:0019843">
    <property type="term" value="F:rRNA binding"/>
    <property type="evidence" value="ECO:0007669"/>
    <property type="project" value="UniProtKB-KW"/>
</dbReference>
<dbReference type="InterPro" id="IPR013845">
    <property type="entry name" value="Ribosomal_eS4_central_region"/>
</dbReference>
<dbReference type="GO" id="GO:0003735">
    <property type="term" value="F:structural constituent of ribosome"/>
    <property type="evidence" value="ECO:0007669"/>
    <property type="project" value="InterPro"/>
</dbReference>
<evidence type="ECO:0000256" key="6">
    <source>
        <dbReference type="ARBA" id="ARBA00035272"/>
    </source>
</evidence>
<dbReference type="CDD" id="cd00165">
    <property type="entry name" value="S4"/>
    <property type="match status" value="1"/>
</dbReference>
<keyword evidence="5 7" id="KW-0687">Ribonucleoprotein</keyword>
<dbReference type="PANTHER" id="PTHR11581:SF0">
    <property type="entry name" value="SMALL RIBOSOMAL SUBUNIT PROTEIN ES4"/>
    <property type="match status" value="1"/>
</dbReference>
<dbReference type="PROSITE" id="PS50889">
    <property type="entry name" value="S4"/>
    <property type="match status" value="1"/>
</dbReference>
<dbReference type="PANTHER" id="PTHR11581">
    <property type="entry name" value="30S/40S RIBOSOMAL PROTEIN S4"/>
    <property type="match status" value="1"/>
</dbReference>
<evidence type="ECO:0000256" key="1">
    <source>
        <dbReference type="ARBA" id="ARBA00007500"/>
    </source>
</evidence>
<dbReference type="KEGG" id="mten:GWK48_05665"/>
<keyword evidence="4 7" id="KW-0689">Ribosomal protein</keyword>
<dbReference type="InterPro" id="IPR000876">
    <property type="entry name" value="Ribosomal_eS4"/>
</dbReference>
<evidence type="ECO:0000256" key="3">
    <source>
        <dbReference type="ARBA" id="ARBA00022884"/>
    </source>
</evidence>
<evidence type="ECO:0000256" key="2">
    <source>
        <dbReference type="ARBA" id="ARBA00022730"/>
    </source>
</evidence>
<comment type="similarity">
    <text evidence="1 7">Belongs to the eukaryotic ribosomal protein eS4 family.</text>
</comment>
<dbReference type="InterPro" id="IPR014722">
    <property type="entry name" value="Rib_uL2_dom2"/>
</dbReference>
<dbReference type="Gene3D" id="3.10.290.10">
    <property type="entry name" value="RNA-binding S4 domain"/>
    <property type="match status" value="1"/>
</dbReference>